<organism evidence="2 3">
    <name type="scientific">Neisseria oralis</name>
    <dbReference type="NCBI Taxonomy" id="1107316"/>
    <lineage>
        <taxon>Bacteria</taxon>
        <taxon>Pseudomonadati</taxon>
        <taxon>Pseudomonadota</taxon>
        <taxon>Betaproteobacteria</taxon>
        <taxon>Neisseriales</taxon>
        <taxon>Neisseriaceae</taxon>
        <taxon>Neisseria</taxon>
    </lineage>
</organism>
<keyword evidence="1" id="KW-0472">Membrane</keyword>
<dbReference type="RefSeq" id="WP_009175051.1">
    <property type="nucleotide sequence ID" value="NZ_CAUJQB010000229.1"/>
</dbReference>
<reference evidence="2 3" key="1">
    <citation type="submission" date="2024-11" db="EMBL/GenBank/DDBJ databases">
        <authorList>
            <person name="Mikucki A.G."/>
            <person name="Kahler C.M."/>
        </authorList>
    </citation>
    <scope>NUCLEOTIDE SEQUENCE [LARGE SCALE GENOMIC DNA]</scope>
    <source>
        <strain evidence="2 3">EXNM717</strain>
    </source>
</reference>
<comment type="caution">
    <text evidence="2">The sequence shown here is derived from an EMBL/GenBank/DDBJ whole genome shotgun (WGS) entry which is preliminary data.</text>
</comment>
<name>A0ABW8Q7A0_9NEIS</name>
<keyword evidence="1" id="KW-0812">Transmembrane</keyword>
<evidence type="ECO:0000313" key="2">
    <source>
        <dbReference type="EMBL" id="MFK7642581.1"/>
    </source>
</evidence>
<gene>
    <name evidence="2" type="ORF">ACI43T_08765</name>
</gene>
<evidence type="ECO:0000313" key="3">
    <source>
        <dbReference type="Proteomes" id="UP001621964"/>
    </source>
</evidence>
<feature type="transmembrane region" description="Helical" evidence="1">
    <location>
        <begin position="32"/>
        <end position="53"/>
    </location>
</feature>
<protein>
    <recommendedName>
        <fullName evidence="4">DUF202 domain-containing protein</fullName>
    </recommendedName>
</protein>
<proteinExistence type="predicted"/>
<dbReference type="EMBL" id="JBJGEB010000008">
    <property type="protein sequence ID" value="MFK7642581.1"/>
    <property type="molecule type" value="Genomic_DNA"/>
</dbReference>
<keyword evidence="3" id="KW-1185">Reference proteome</keyword>
<evidence type="ECO:0000256" key="1">
    <source>
        <dbReference type="SAM" id="Phobius"/>
    </source>
</evidence>
<evidence type="ECO:0008006" key="4">
    <source>
        <dbReference type="Google" id="ProtNLM"/>
    </source>
</evidence>
<feature type="transmembrane region" description="Helical" evidence="1">
    <location>
        <begin position="59"/>
        <end position="81"/>
    </location>
</feature>
<keyword evidence="1" id="KW-1133">Transmembrane helix</keyword>
<accession>A0ABW8Q7A0</accession>
<dbReference type="Proteomes" id="UP001621964">
    <property type="component" value="Unassembled WGS sequence"/>
</dbReference>
<sequence length="110" mass="12447">MTSEQQNDILCINQVQLLLAEKRTALAIMRTGIAVLALPLSIFSALIATSKWYNVLEVWPLLVLVSLINLGLIAFAVYLIARSLMKMHQYDRIIIDIKQNHSSLRQLIQS</sequence>